<protein>
    <submittedName>
        <fullName evidence="3">Alpha/beta hydrolase</fullName>
    </submittedName>
</protein>
<dbReference type="InterPro" id="IPR050300">
    <property type="entry name" value="GDXG_lipolytic_enzyme"/>
</dbReference>
<keyword evidence="1 3" id="KW-0378">Hydrolase</keyword>
<evidence type="ECO:0000313" key="4">
    <source>
        <dbReference type="Proteomes" id="UP001107961"/>
    </source>
</evidence>
<organism evidence="3 4">
    <name type="scientific">Alloalcanivorax xenomutans</name>
    <dbReference type="NCBI Taxonomy" id="1094342"/>
    <lineage>
        <taxon>Bacteria</taxon>
        <taxon>Pseudomonadati</taxon>
        <taxon>Pseudomonadota</taxon>
        <taxon>Gammaproteobacteria</taxon>
        <taxon>Oceanospirillales</taxon>
        <taxon>Alcanivoracaceae</taxon>
        <taxon>Alloalcanivorax</taxon>
    </lineage>
</organism>
<gene>
    <name evidence="3" type="ORF">LZG35_11820</name>
</gene>
<dbReference type="EMBL" id="JAJVKT010000013">
    <property type="protein sequence ID" value="MCE7509327.1"/>
    <property type="molecule type" value="Genomic_DNA"/>
</dbReference>
<accession>A0A9Q3ZHQ3</accession>
<dbReference type="RefSeq" id="WP_233925868.1">
    <property type="nucleotide sequence ID" value="NZ_CP012331.1"/>
</dbReference>
<dbReference type="GO" id="GO:0016787">
    <property type="term" value="F:hydrolase activity"/>
    <property type="evidence" value="ECO:0007669"/>
    <property type="project" value="UniProtKB-KW"/>
</dbReference>
<comment type="caution">
    <text evidence="3">The sequence shown here is derived from an EMBL/GenBank/DDBJ whole genome shotgun (WGS) entry which is preliminary data.</text>
</comment>
<dbReference type="Pfam" id="PF07859">
    <property type="entry name" value="Abhydrolase_3"/>
    <property type="match status" value="1"/>
</dbReference>
<dbReference type="AlphaFoldDB" id="A0A9Q3ZHQ3"/>
<evidence type="ECO:0000313" key="3">
    <source>
        <dbReference type="EMBL" id="MCE7509327.1"/>
    </source>
</evidence>
<keyword evidence="4" id="KW-1185">Reference proteome</keyword>
<dbReference type="PANTHER" id="PTHR48081">
    <property type="entry name" value="AB HYDROLASE SUPERFAMILY PROTEIN C4A8.06C"/>
    <property type="match status" value="1"/>
</dbReference>
<dbReference type="Proteomes" id="UP001107961">
    <property type="component" value="Unassembled WGS sequence"/>
</dbReference>
<name>A0A9Q3ZHQ3_9GAMM</name>
<proteinExistence type="predicted"/>
<dbReference type="InterPro" id="IPR013094">
    <property type="entry name" value="AB_hydrolase_3"/>
</dbReference>
<dbReference type="InterPro" id="IPR029058">
    <property type="entry name" value="AB_hydrolase_fold"/>
</dbReference>
<dbReference type="SUPFAM" id="SSF53474">
    <property type="entry name" value="alpha/beta-Hydrolases"/>
    <property type="match status" value="1"/>
</dbReference>
<evidence type="ECO:0000259" key="2">
    <source>
        <dbReference type="Pfam" id="PF07859"/>
    </source>
</evidence>
<reference evidence="3" key="1">
    <citation type="submission" date="2022-01" db="EMBL/GenBank/DDBJ databases">
        <authorList>
            <person name="Karlyshev A.V."/>
            <person name="Jaspars M."/>
        </authorList>
    </citation>
    <scope>NUCLEOTIDE SEQUENCE</scope>
    <source>
        <strain evidence="3">AGSA3-2</strain>
    </source>
</reference>
<dbReference type="PANTHER" id="PTHR48081:SF8">
    <property type="entry name" value="ALPHA_BETA HYDROLASE FOLD-3 DOMAIN-CONTAINING PROTEIN-RELATED"/>
    <property type="match status" value="1"/>
</dbReference>
<feature type="domain" description="Alpha/beta hydrolase fold-3" evidence="2">
    <location>
        <begin position="90"/>
        <end position="294"/>
    </location>
</feature>
<dbReference type="Gene3D" id="3.40.50.1820">
    <property type="entry name" value="alpha/beta hydrolase"/>
    <property type="match status" value="1"/>
</dbReference>
<evidence type="ECO:0000256" key="1">
    <source>
        <dbReference type="ARBA" id="ARBA00022801"/>
    </source>
</evidence>
<sequence>MLTGMLSKALHPGLLPWLTRLNHLIEEQRRKGIEATPAMVRDSLAGMTETLVTDSPDIADVRDLLVDADGHTITARAYDPAPGQRKPVCLFFHGGGHMAGSVQVYDPICRKLARASGHLLLSVEYRLTPEHPYPAGLEDCLAVTRGLYPLLSREGYPVQRSLTLAGDSGGGALAATLSALLQDDEAHRPQRQVLIYPSLDYTLEQPSLQENSHGYLLETPRIEWYVDHYFQHGEDRRAHSPLYMPMGTGMPETLMITAGLCPLRDEGLRYLDRLSEAGIPHQHVHFPDMIHAYLNLEDLVPEACAETYRCIGEFLGRMPRT</sequence>